<dbReference type="GO" id="GO:0005829">
    <property type="term" value="C:cytosol"/>
    <property type="evidence" value="ECO:0007669"/>
    <property type="project" value="TreeGrafter"/>
</dbReference>
<dbReference type="PANTHER" id="PTHR11365">
    <property type="entry name" value="5-OXOPROLINASE RELATED"/>
    <property type="match status" value="1"/>
</dbReference>
<sequence>VTRQLVRGSLRAARLECELLIERTAMSAFIREKKDYQVNFLDRNGHELYGDTMGADMVQCVWETYPLGTMAPGDLYWYNDPYLSKGSVTHTPDMTFLAPVFFEGEIVAYCHSFAHFWDLGGSRPGSIGPANTEIFHDGTLVPPIKIVDQGKLNDEAYRIILRNSRYPDLLEGDTRALMAAANRAQERLLEMFGRFGKETTLAALDADQADTATMVREKSLELIPQGSF</sequence>
<organism evidence="2">
    <name type="scientific">marine metagenome</name>
    <dbReference type="NCBI Taxonomy" id="408172"/>
    <lineage>
        <taxon>unclassified sequences</taxon>
        <taxon>metagenomes</taxon>
        <taxon>ecological metagenomes</taxon>
    </lineage>
</organism>
<evidence type="ECO:0000313" key="2">
    <source>
        <dbReference type="EMBL" id="SVB60631.1"/>
    </source>
</evidence>
<feature type="non-terminal residue" evidence="2">
    <location>
        <position position="1"/>
    </location>
</feature>
<dbReference type="AlphaFoldDB" id="A0A382FF71"/>
<dbReference type="GO" id="GO:0006749">
    <property type="term" value="P:glutathione metabolic process"/>
    <property type="evidence" value="ECO:0007669"/>
    <property type="project" value="TreeGrafter"/>
</dbReference>
<dbReference type="GO" id="GO:0017168">
    <property type="term" value="F:5-oxoprolinase (ATP-hydrolyzing) activity"/>
    <property type="evidence" value="ECO:0007669"/>
    <property type="project" value="TreeGrafter"/>
</dbReference>
<dbReference type="PANTHER" id="PTHR11365:SF23">
    <property type="entry name" value="HYPOTHETICAL 5-OXOPROLINASE (EUROFUNG)-RELATED"/>
    <property type="match status" value="1"/>
</dbReference>
<feature type="domain" description="Hydantoinase B/oxoprolinase" evidence="1">
    <location>
        <begin position="1"/>
        <end position="225"/>
    </location>
</feature>
<accession>A0A382FF71</accession>
<dbReference type="EMBL" id="UINC01049181">
    <property type="protein sequence ID" value="SVB60631.1"/>
    <property type="molecule type" value="Genomic_DNA"/>
</dbReference>
<name>A0A382FF71_9ZZZZ</name>
<dbReference type="InterPro" id="IPR003692">
    <property type="entry name" value="Hydantoinase_B"/>
</dbReference>
<feature type="non-terminal residue" evidence="2">
    <location>
        <position position="228"/>
    </location>
</feature>
<reference evidence="2" key="1">
    <citation type="submission" date="2018-05" db="EMBL/GenBank/DDBJ databases">
        <authorList>
            <person name="Lanie J.A."/>
            <person name="Ng W.-L."/>
            <person name="Kazmierczak K.M."/>
            <person name="Andrzejewski T.M."/>
            <person name="Davidsen T.M."/>
            <person name="Wayne K.J."/>
            <person name="Tettelin H."/>
            <person name="Glass J.I."/>
            <person name="Rusch D."/>
            <person name="Podicherti R."/>
            <person name="Tsui H.-C.T."/>
            <person name="Winkler M.E."/>
        </authorList>
    </citation>
    <scope>NUCLEOTIDE SEQUENCE</scope>
</reference>
<proteinExistence type="predicted"/>
<gene>
    <name evidence="2" type="ORF">METZ01_LOCUS213485</name>
</gene>
<dbReference type="Pfam" id="PF02538">
    <property type="entry name" value="Hydantoinase_B"/>
    <property type="match status" value="1"/>
</dbReference>
<protein>
    <recommendedName>
        <fullName evidence="1">Hydantoinase B/oxoprolinase domain-containing protein</fullName>
    </recommendedName>
</protein>
<dbReference type="InterPro" id="IPR045079">
    <property type="entry name" value="Oxoprolinase-like"/>
</dbReference>
<evidence type="ECO:0000259" key="1">
    <source>
        <dbReference type="Pfam" id="PF02538"/>
    </source>
</evidence>